<evidence type="ECO:0000313" key="1">
    <source>
        <dbReference type="EMBL" id="EFO97694.1"/>
    </source>
</evidence>
<name>E3MB97_CAERE</name>
<dbReference type="PANTHER" id="PTHR31720:SF3">
    <property type="entry name" value="SERPENTINE RECEPTOR, CLASS Z-RELATED"/>
    <property type="match status" value="1"/>
</dbReference>
<proteinExistence type="predicted"/>
<dbReference type="OrthoDB" id="5872645at2759"/>
<gene>
    <name evidence="1" type="ORF">CRE_15870</name>
</gene>
<reference evidence="1" key="1">
    <citation type="submission" date="2007-07" db="EMBL/GenBank/DDBJ databases">
        <title>PCAP assembly of the Caenorhabditis remanei genome.</title>
        <authorList>
            <consortium name="The Caenorhabditis remanei Sequencing Consortium"/>
            <person name="Wilson R.K."/>
        </authorList>
    </citation>
    <scope>NUCLEOTIDE SEQUENCE [LARGE SCALE GENOMIC DNA]</scope>
    <source>
        <strain evidence="1">PB4641</strain>
    </source>
</reference>
<evidence type="ECO:0000313" key="2">
    <source>
        <dbReference type="Proteomes" id="UP000008281"/>
    </source>
</evidence>
<keyword evidence="2" id="KW-1185">Reference proteome</keyword>
<dbReference type="InParanoid" id="E3MB97"/>
<organism evidence="2">
    <name type="scientific">Caenorhabditis remanei</name>
    <name type="common">Caenorhabditis vulgaris</name>
    <dbReference type="NCBI Taxonomy" id="31234"/>
    <lineage>
        <taxon>Eukaryota</taxon>
        <taxon>Metazoa</taxon>
        <taxon>Ecdysozoa</taxon>
        <taxon>Nematoda</taxon>
        <taxon>Chromadorea</taxon>
        <taxon>Rhabditida</taxon>
        <taxon>Rhabditina</taxon>
        <taxon>Rhabditomorpha</taxon>
        <taxon>Rhabditoidea</taxon>
        <taxon>Rhabditidae</taxon>
        <taxon>Peloderinae</taxon>
        <taxon>Caenorhabditis</taxon>
    </lineage>
</organism>
<sequence>MILFFQRPIYPILNHLPTLILVSIGKSRSNASGIYSYIEMFYVPLAIQLTYLGCNRRNLRTFLNSFKLTKIWKRVCCCASSSTNSSQVQPYVIYDPQSTNHQLTN</sequence>
<dbReference type="EMBL" id="DS268433">
    <property type="protein sequence ID" value="EFO97694.1"/>
    <property type="molecule type" value="Genomic_DNA"/>
</dbReference>
<dbReference type="Proteomes" id="UP000008281">
    <property type="component" value="Unassembled WGS sequence"/>
</dbReference>
<dbReference type="AlphaFoldDB" id="E3MB97"/>
<dbReference type="HOGENOM" id="CLU_2239101_0_0_1"/>
<protein>
    <submittedName>
        <fullName evidence="1">Uncharacterized protein</fullName>
    </submittedName>
</protein>
<dbReference type="PANTHER" id="PTHR31720">
    <property type="entry name" value="SERPENTINE RECEPTOR, CLASS Z-RELATED"/>
    <property type="match status" value="1"/>
</dbReference>
<accession>E3MB97</accession>